<dbReference type="Gramene" id="PNT63261">
    <property type="protein sequence ID" value="PNT63261"/>
    <property type="gene ID" value="BRADI_4g13556v3"/>
</dbReference>
<gene>
    <name evidence="2" type="ORF">BRADI_4g13556v3</name>
</gene>
<evidence type="ECO:0000313" key="3">
    <source>
        <dbReference type="EnsemblPlants" id="PNT63260"/>
    </source>
</evidence>
<dbReference type="Gramene" id="PNT63265">
    <property type="protein sequence ID" value="PNT63265"/>
    <property type="gene ID" value="BRADI_4g13556v3"/>
</dbReference>
<dbReference type="EMBL" id="CM000883">
    <property type="protein sequence ID" value="PNT63265.1"/>
    <property type="molecule type" value="Genomic_DNA"/>
</dbReference>
<dbReference type="InParanoid" id="A0A2K2CMM0"/>
<dbReference type="EMBL" id="CM000883">
    <property type="protein sequence ID" value="PNT63260.1"/>
    <property type="molecule type" value="Genomic_DNA"/>
</dbReference>
<reference evidence="3" key="3">
    <citation type="submission" date="2018-08" db="UniProtKB">
        <authorList>
            <consortium name="EnsemblPlants"/>
        </authorList>
    </citation>
    <scope>IDENTIFICATION</scope>
    <source>
        <strain evidence="3">cv. Bd21</strain>
    </source>
</reference>
<evidence type="ECO:0000313" key="4">
    <source>
        <dbReference type="Proteomes" id="UP000008810"/>
    </source>
</evidence>
<dbReference type="EnsemblPlants" id="PNT63262">
    <property type="protein sequence ID" value="PNT63262"/>
    <property type="gene ID" value="BRADI_4g13556v3"/>
</dbReference>
<sequence>MKGRRNHPCNRCATSLAVFPRLNPGALAGFRGAHRSISLESPTLCSPSPDFSRVSSQRSGTLLPIEREVAAFGMRWRCGFLVSGGRLPSPNKINSPSKKIPNPLSLSLWKATADDRVRAASRRPPALFCLPPPPANNPKKVAVQASTRADGRDEDLSAKSSRDTIDQADLRLPPTSDQADLPLAISISSDVFSS</sequence>
<protein>
    <submittedName>
        <fullName evidence="2 3">Uncharacterized protein</fullName>
    </submittedName>
</protein>
<evidence type="ECO:0000313" key="2">
    <source>
        <dbReference type="EMBL" id="PNT63262.1"/>
    </source>
</evidence>
<name>A0A2K2CMM0_BRADI</name>
<dbReference type="AlphaFoldDB" id="A0A2K2CMM0"/>
<reference evidence="2 3" key="1">
    <citation type="journal article" date="2010" name="Nature">
        <title>Genome sequencing and analysis of the model grass Brachypodium distachyon.</title>
        <authorList>
            <consortium name="International Brachypodium Initiative"/>
        </authorList>
    </citation>
    <scope>NUCLEOTIDE SEQUENCE [LARGE SCALE GENOMIC DNA]</scope>
    <source>
        <strain evidence="2 3">Bd21</strain>
    </source>
</reference>
<organism evidence="2">
    <name type="scientific">Brachypodium distachyon</name>
    <name type="common">Purple false brome</name>
    <name type="synonym">Trachynia distachya</name>
    <dbReference type="NCBI Taxonomy" id="15368"/>
    <lineage>
        <taxon>Eukaryota</taxon>
        <taxon>Viridiplantae</taxon>
        <taxon>Streptophyta</taxon>
        <taxon>Embryophyta</taxon>
        <taxon>Tracheophyta</taxon>
        <taxon>Spermatophyta</taxon>
        <taxon>Magnoliopsida</taxon>
        <taxon>Liliopsida</taxon>
        <taxon>Poales</taxon>
        <taxon>Poaceae</taxon>
        <taxon>BOP clade</taxon>
        <taxon>Pooideae</taxon>
        <taxon>Stipodae</taxon>
        <taxon>Brachypodieae</taxon>
        <taxon>Brachypodium</taxon>
    </lineage>
</organism>
<dbReference type="EMBL" id="CM000883">
    <property type="protein sequence ID" value="PNT63262.1"/>
    <property type="molecule type" value="Genomic_DNA"/>
</dbReference>
<dbReference type="EnsemblPlants" id="PNT63264">
    <property type="protein sequence ID" value="PNT63264"/>
    <property type="gene ID" value="BRADI_4g13556v3"/>
</dbReference>
<reference evidence="2" key="2">
    <citation type="submission" date="2017-06" db="EMBL/GenBank/DDBJ databases">
        <title>WGS assembly of Brachypodium distachyon.</title>
        <authorList>
            <consortium name="The International Brachypodium Initiative"/>
            <person name="Lucas S."/>
            <person name="Harmon-Smith M."/>
            <person name="Lail K."/>
            <person name="Tice H."/>
            <person name="Grimwood J."/>
            <person name="Bruce D."/>
            <person name="Barry K."/>
            <person name="Shu S."/>
            <person name="Lindquist E."/>
            <person name="Wang M."/>
            <person name="Pitluck S."/>
            <person name="Vogel J.P."/>
            <person name="Garvin D.F."/>
            <person name="Mockler T.C."/>
            <person name="Schmutz J."/>
            <person name="Rokhsar D."/>
            <person name="Bevan M.W."/>
        </authorList>
    </citation>
    <scope>NUCLEOTIDE SEQUENCE</scope>
    <source>
        <strain evidence="2">Bd21</strain>
    </source>
</reference>
<dbReference type="EMBL" id="CM000883">
    <property type="protein sequence ID" value="PNT63263.1"/>
    <property type="molecule type" value="Genomic_DNA"/>
</dbReference>
<dbReference type="EnsemblPlants" id="PNT63260">
    <property type="protein sequence ID" value="PNT63260"/>
    <property type="gene ID" value="BRADI_4g13556v3"/>
</dbReference>
<dbReference type="Gramene" id="PNT63263">
    <property type="protein sequence ID" value="PNT63263"/>
    <property type="gene ID" value="BRADI_4g13556v3"/>
</dbReference>
<dbReference type="EMBL" id="CM000883">
    <property type="protein sequence ID" value="PNT63264.1"/>
    <property type="molecule type" value="Genomic_DNA"/>
</dbReference>
<proteinExistence type="predicted"/>
<dbReference type="Gramene" id="PNT63260">
    <property type="protein sequence ID" value="PNT63260"/>
    <property type="gene ID" value="BRADI_4g13556v3"/>
</dbReference>
<dbReference type="Gramene" id="PNT63264">
    <property type="protein sequence ID" value="PNT63264"/>
    <property type="gene ID" value="BRADI_4g13556v3"/>
</dbReference>
<accession>A0A2K2CMM0</accession>
<feature type="region of interest" description="Disordered" evidence="1">
    <location>
        <begin position="124"/>
        <end position="179"/>
    </location>
</feature>
<dbReference type="Gramene" id="PNT63262">
    <property type="protein sequence ID" value="PNT63262"/>
    <property type="gene ID" value="BRADI_4g13556v3"/>
</dbReference>
<dbReference type="EMBL" id="CM000883">
    <property type="protein sequence ID" value="PNT63261.1"/>
    <property type="molecule type" value="Genomic_DNA"/>
</dbReference>
<dbReference type="EnsemblPlants" id="PNT63263">
    <property type="protein sequence ID" value="PNT63263"/>
    <property type="gene ID" value="BRADI_4g13556v3"/>
</dbReference>
<keyword evidence="4" id="KW-1185">Reference proteome</keyword>
<dbReference type="EnsemblPlants" id="PNT63265">
    <property type="protein sequence ID" value="PNT63265"/>
    <property type="gene ID" value="BRADI_4g13556v3"/>
</dbReference>
<feature type="compositionally biased region" description="Basic and acidic residues" evidence="1">
    <location>
        <begin position="149"/>
        <end position="169"/>
    </location>
</feature>
<evidence type="ECO:0000256" key="1">
    <source>
        <dbReference type="SAM" id="MobiDB-lite"/>
    </source>
</evidence>
<dbReference type="Proteomes" id="UP000008810">
    <property type="component" value="Chromosome 4"/>
</dbReference>
<dbReference type="EnsemblPlants" id="PNT63261">
    <property type="protein sequence ID" value="PNT63261"/>
    <property type="gene ID" value="BRADI_4g13556v3"/>
</dbReference>